<dbReference type="CDD" id="cd09693">
    <property type="entry name" value="Cas5_I"/>
    <property type="match status" value="1"/>
</dbReference>
<evidence type="ECO:0000313" key="2">
    <source>
        <dbReference type="EMBL" id="AUG56934.1"/>
    </source>
</evidence>
<dbReference type="NCBIfam" id="TIGR02593">
    <property type="entry name" value="CRISPR_cas5"/>
    <property type="match status" value="1"/>
</dbReference>
<dbReference type="RefSeq" id="WP_101299779.1">
    <property type="nucleotide sequence ID" value="NZ_CP025197.1"/>
</dbReference>
<proteinExistence type="predicted"/>
<organism evidence="2 4">
    <name type="scientific">Acetivibrio saccincola</name>
    <dbReference type="NCBI Taxonomy" id="1677857"/>
    <lineage>
        <taxon>Bacteria</taxon>
        <taxon>Bacillati</taxon>
        <taxon>Bacillota</taxon>
        <taxon>Clostridia</taxon>
        <taxon>Eubacteriales</taxon>
        <taxon>Oscillospiraceae</taxon>
        <taxon>Acetivibrio</taxon>
    </lineage>
</organism>
<dbReference type="Gene3D" id="3.30.70.2660">
    <property type="match status" value="1"/>
</dbReference>
<dbReference type="AlphaFoldDB" id="A0A2K9EA24"/>
<name>A0A2K9EA24_9FIRM</name>
<dbReference type="Pfam" id="PF09704">
    <property type="entry name" value="Cas_Cas5d"/>
    <property type="match status" value="1"/>
</dbReference>
<reference evidence="3 5" key="2">
    <citation type="journal article" date="2018" name="Syst. Appl. Microbiol.">
        <title>Characterization and high-quality draft genome sequence of Herbivorax saccincola A7, an anaerobic, alkaliphilic, thermophilic, cellulolytic, and xylanolytic bacterium.</title>
        <authorList>
            <person name="Aikawa S."/>
            <person name="Baramee S."/>
            <person name="Sermsathanaswadi J."/>
            <person name="Thianheng P."/>
            <person name="Tachaapaikoon C."/>
            <person name="Shikata A."/>
            <person name="Waeonukul R."/>
            <person name="Pason P."/>
            <person name="Ratanakhanokchai K."/>
            <person name="Kosugi A."/>
        </authorList>
    </citation>
    <scope>NUCLEOTIDE SEQUENCE [LARGE SCALE GENOMIC DNA]</scope>
    <source>
        <strain evidence="3 5">A7</strain>
    </source>
</reference>
<dbReference type="EMBL" id="CP025197">
    <property type="protein sequence ID" value="AUG56934.1"/>
    <property type="molecule type" value="Genomic_DNA"/>
</dbReference>
<dbReference type="KEGG" id="hsc:HVS_05005"/>
<dbReference type="OrthoDB" id="5363158at2"/>
<evidence type="ECO:0000313" key="4">
    <source>
        <dbReference type="Proteomes" id="UP000233534"/>
    </source>
</evidence>
<reference evidence="2 4" key="1">
    <citation type="submission" date="2017-12" db="EMBL/GenBank/DDBJ databases">
        <title>Complete genome sequence of Herbivorax saccincola GGR1, a novel Cellulosome-producing hydrolytic bacterium in a thermophilic biogas plant, established by Illumina and Nanopore MinION sequencing.</title>
        <authorList>
            <person name="Pechtl A."/>
            <person name="Ruckert C."/>
            <person name="Koeck D.E."/>
            <person name="Maus I."/>
            <person name="Winkler A."/>
            <person name="Kalinowski J."/>
            <person name="Puhler A."/>
            <person name="Schwarz W.W."/>
            <person name="Zverlov V.V."/>
            <person name="Schluter A."/>
            <person name="Liebl W."/>
        </authorList>
    </citation>
    <scope>NUCLEOTIDE SEQUENCE [LARGE SCALE GENOMIC DNA]</scope>
    <source>
        <strain evidence="2">GGR1</strain>
        <strain evidence="4">SR1</strain>
    </source>
</reference>
<keyword evidence="1" id="KW-0051">Antiviral defense</keyword>
<dbReference type="Proteomes" id="UP000233534">
    <property type="component" value="Chromosome"/>
</dbReference>
<evidence type="ECO:0000313" key="5">
    <source>
        <dbReference type="Proteomes" id="UP000239720"/>
    </source>
</evidence>
<sequence>MNGLMVKLYAKTASFRDPGAQLYHDTVPLPPPSTIVGIAGAALGLSFEDALSFFKENKIKVGCTGKSNGKGRDLWNYIKIKSKDFTHAIILRNFLYDVAVNIFYACEENEVILKLYNAFSNPVYALTLGNSDELAKVCCLNIFENIKIEQRNVLKNTWAPGDLSKKLKIDWDTVKKSKVNITLEPLVVKNLPCDFETDKKGVRKATKYKDITFIGENHLLQTETETFLFADQCVPMLEIS</sequence>
<gene>
    <name evidence="3" type="ORF">B9R14_09560</name>
    <name evidence="2" type="ORF">HVS_05005</name>
</gene>
<dbReference type="InterPro" id="IPR021124">
    <property type="entry name" value="CRISPR-assoc_prot_Cas5"/>
</dbReference>
<dbReference type="GO" id="GO:0043571">
    <property type="term" value="P:maintenance of CRISPR repeat elements"/>
    <property type="evidence" value="ECO:0007669"/>
    <property type="project" value="InterPro"/>
</dbReference>
<accession>A0A2K9EA24</accession>
<dbReference type="Proteomes" id="UP000239720">
    <property type="component" value="Unassembled WGS sequence"/>
</dbReference>
<dbReference type="GO" id="GO:0051607">
    <property type="term" value="P:defense response to virus"/>
    <property type="evidence" value="ECO:0007669"/>
    <property type="project" value="UniProtKB-KW"/>
</dbReference>
<dbReference type="EMBL" id="NEMB01000003">
    <property type="protein sequence ID" value="PQQ66958.1"/>
    <property type="molecule type" value="Genomic_DNA"/>
</dbReference>
<evidence type="ECO:0000313" key="3">
    <source>
        <dbReference type="EMBL" id="PQQ66958.1"/>
    </source>
</evidence>
<protein>
    <submittedName>
        <fullName evidence="2 3">CRISPR-associated protein</fullName>
    </submittedName>
</protein>
<dbReference type="InterPro" id="IPR013422">
    <property type="entry name" value="CRISPR-assoc_prot_Cas5_N"/>
</dbReference>
<keyword evidence="4" id="KW-1185">Reference proteome</keyword>
<evidence type="ECO:0000256" key="1">
    <source>
        <dbReference type="ARBA" id="ARBA00023118"/>
    </source>
</evidence>